<dbReference type="Pfam" id="PF10052">
    <property type="entry name" value="DUF2288"/>
    <property type="match status" value="1"/>
</dbReference>
<dbReference type="InterPro" id="IPR018741">
    <property type="entry name" value="DUF2288"/>
</dbReference>
<dbReference type="RefSeq" id="WP_180569194.1">
    <property type="nucleotide sequence ID" value="NZ_JACCKB010000022.1"/>
</dbReference>
<keyword evidence="2" id="KW-1185">Reference proteome</keyword>
<gene>
    <name evidence="1" type="ORF">H0A36_14205</name>
</gene>
<dbReference type="EMBL" id="JACCKB010000022">
    <property type="protein sequence ID" value="NYZ67169.1"/>
    <property type="molecule type" value="Genomic_DNA"/>
</dbReference>
<comment type="caution">
    <text evidence="1">The sequence shown here is derived from an EMBL/GenBank/DDBJ whole genome shotgun (WGS) entry which is preliminary data.</text>
</comment>
<dbReference type="Proteomes" id="UP000569732">
    <property type="component" value="Unassembled WGS sequence"/>
</dbReference>
<accession>A0A853I3H7</accession>
<evidence type="ECO:0000313" key="1">
    <source>
        <dbReference type="EMBL" id="NYZ67169.1"/>
    </source>
</evidence>
<organism evidence="1 2">
    <name type="scientific">Spartinivicinus marinus</name>
    <dbReference type="NCBI Taxonomy" id="2994442"/>
    <lineage>
        <taxon>Bacteria</taxon>
        <taxon>Pseudomonadati</taxon>
        <taxon>Pseudomonadota</taxon>
        <taxon>Gammaproteobacteria</taxon>
        <taxon>Oceanospirillales</taxon>
        <taxon>Zooshikellaceae</taxon>
        <taxon>Spartinivicinus</taxon>
    </lineage>
</organism>
<sequence>MTELDQQELLKAKLNLETSTIAWKDLQPFFAAGQVIAVTEALDLIEVAAQVSQDNKTQVETWLAEGKIHKVTDQQATTWYENDCTLWAVVVRPWVLVQDKKGIEENK</sequence>
<proteinExistence type="predicted"/>
<protein>
    <submittedName>
        <fullName evidence="1">DUF2288 domain-containing protein</fullName>
    </submittedName>
</protein>
<evidence type="ECO:0000313" key="2">
    <source>
        <dbReference type="Proteomes" id="UP000569732"/>
    </source>
</evidence>
<name>A0A853I3H7_9GAMM</name>
<reference evidence="1 2" key="1">
    <citation type="submission" date="2020-07" db="EMBL/GenBank/DDBJ databases">
        <title>Endozoicomonas sp. nov., isolated from sediment.</title>
        <authorList>
            <person name="Gu T."/>
        </authorList>
    </citation>
    <scope>NUCLEOTIDE SEQUENCE [LARGE SCALE GENOMIC DNA]</scope>
    <source>
        <strain evidence="1 2">SM1973</strain>
    </source>
</reference>
<dbReference type="AlphaFoldDB" id="A0A853I3H7"/>